<reference evidence="2" key="1">
    <citation type="journal article" date="2015" name="BMC Evol. Biol.">
        <title>Chloroplast phylogenomic analysis of chlorophyte green algae identifies a novel lineage sister to the Sphaeropleales (Chlorophyceae).</title>
        <authorList>
            <person name="Lemieux C."/>
            <person name="Vincent A.T."/>
            <person name="Labarre A."/>
            <person name="Otis C."/>
            <person name="Turmel M."/>
        </authorList>
    </citation>
    <scope>NUCLEOTIDE SEQUENCE</scope>
</reference>
<protein>
    <submittedName>
        <fullName evidence="2">Putative LAGLIDADG homing endonuclease</fullName>
    </submittedName>
</protein>
<dbReference type="RefSeq" id="YP_009184827.1">
    <property type="nucleotide sequence ID" value="NC_028581.1"/>
</dbReference>
<evidence type="ECO:0000259" key="1">
    <source>
        <dbReference type="Pfam" id="PF00961"/>
    </source>
</evidence>
<dbReference type="InterPro" id="IPR004860">
    <property type="entry name" value="LAGLIDADG_dom"/>
</dbReference>
<dbReference type="GeneID" id="26378484"/>
<dbReference type="GO" id="GO:0004519">
    <property type="term" value="F:endonuclease activity"/>
    <property type="evidence" value="ECO:0007669"/>
    <property type="project" value="UniProtKB-KW"/>
</dbReference>
<dbReference type="SUPFAM" id="SSF55608">
    <property type="entry name" value="Homing endonucleases"/>
    <property type="match status" value="2"/>
</dbReference>
<organism evidence="2">
    <name type="scientific">Jenufa perforata</name>
    <dbReference type="NCBI Taxonomy" id="993091"/>
    <lineage>
        <taxon>Eukaryota</taxon>
        <taxon>Viridiplantae</taxon>
        <taxon>Chlorophyta</taxon>
        <taxon>core chlorophytes</taxon>
        <taxon>Chlorophyceae</taxon>
        <taxon>Jenufa</taxon>
    </lineage>
</organism>
<dbReference type="PANTHER" id="PTHR37520">
    <property type="entry name" value="INTRON-ENCODED DNA ENDONUCLEASE AI2A-RELATED"/>
    <property type="match status" value="1"/>
</dbReference>
<dbReference type="AlphaFoldDB" id="A0A0S2LNB4"/>
<dbReference type="EMBL" id="KT625413">
    <property type="protein sequence ID" value="ALO62929.1"/>
    <property type="molecule type" value="Genomic_DNA"/>
</dbReference>
<dbReference type="PANTHER" id="PTHR37520:SF1">
    <property type="entry name" value="INTRON-ENCODED DNA ENDONUCLEASE AI2A-RELATED"/>
    <property type="match status" value="1"/>
</dbReference>
<keyword evidence="2" id="KW-0378">Hydrolase</keyword>
<evidence type="ECO:0000313" key="2">
    <source>
        <dbReference type="EMBL" id="ALO62929.1"/>
    </source>
</evidence>
<keyword evidence="2" id="KW-0934">Plastid</keyword>
<keyword evidence="2" id="KW-0255">Endonuclease</keyword>
<proteinExistence type="predicted"/>
<keyword evidence="2" id="KW-0150">Chloroplast</keyword>
<feature type="domain" description="Homing endonuclease LAGLIDADG" evidence="1">
    <location>
        <begin position="130"/>
        <end position="216"/>
    </location>
</feature>
<accession>A0A0S2LNB4</accession>
<keyword evidence="2" id="KW-0540">Nuclease</keyword>
<gene>
    <name evidence="2" type="primary">orf248</name>
</gene>
<dbReference type="Pfam" id="PF00961">
    <property type="entry name" value="LAGLIDADG_1"/>
    <property type="match status" value="2"/>
</dbReference>
<dbReference type="InterPro" id="IPR027434">
    <property type="entry name" value="Homing_endonucl"/>
</dbReference>
<sequence>MTYYLNNSNKKKNFQETSWNEWLAGLIDANGCLLISPKGYTSLEITMGISDELALLQIKKLLGGSVKLRSGARAVRYRLHHKEGMEILLSKINGYCRNSIRVLQLQKLCVKMQLDYIFPVELTIESGWFAGFFDGDGTIGYSFKKDRPQLIISVSNKKQIDCLPFKEKFGGFVRLDRRCNVYKWDLYEKNQILFFCNYLKKYPLYSHKKNRLFLVSEFYELTSLSLYKQPKNTLMYKTWQKFEQKWFS</sequence>
<geneLocation type="chloroplast" evidence="2"/>
<dbReference type="Gene3D" id="3.10.28.10">
    <property type="entry name" value="Homing endonucleases"/>
    <property type="match status" value="2"/>
</dbReference>
<name>A0A0S2LNB4_9CHLO</name>
<feature type="domain" description="Homing endonuclease LAGLIDADG" evidence="1">
    <location>
        <begin position="23"/>
        <end position="109"/>
    </location>
</feature>